<accession>A0ABR1AK39</accession>
<proteinExistence type="inferred from homology"/>
<dbReference type="EMBL" id="JAWJWF010000047">
    <property type="protein sequence ID" value="KAK6621658.1"/>
    <property type="molecule type" value="Genomic_DNA"/>
</dbReference>
<dbReference type="SUPFAM" id="SSF56529">
    <property type="entry name" value="FAH"/>
    <property type="match status" value="1"/>
</dbReference>
<reference evidence="4 5" key="1">
    <citation type="submission" date="2023-09" db="EMBL/GenBank/DDBJ databases">
        <title>Genomes of two closely related lineages of the louse Polyplax serrata with different host specificities.</title>
        <authorList>
            <person name="Martinu J."/>
            <person name="Tarabai H."/>
            <person name="Stefka J."/>
            <person name="Hypsa V."/>
        </authorList>
    </citation>
    <scope>NUCLEOTIDE SEQUENCE [LARGE SCALE GENOMIC DNA]</scope>
    <source>
        <strain evidence="4">98ZLc_SE</strain>
    </source>
</reference>
<gene>
    <name evidence="4" type="ORF">RUM44_001465</name>
</gene>
<evidence type="ECO:0000256" key="1">
    <source>
        <dbReference type="ARBA" id="ARBA00010211"/>
    </source>
</evidence>
<evidence type="ECO:0000313" key="4">
    <source>
        <dbReference type="EMBL" id="KAK6621658.1"/>
    </source>
</evidence>
<dbReference type="PANTHER" id="PTHR42796">
    <property type="entry name" value="FUMARYLACETOACETATE HYDROLASE DOMAIN-CONTAINING PROTEIN 2A-RELATED"/>
    <property type="match status" value="1"/>
</dbReference>
<protein>
    <recommendedName>
        <fullName evidence="3">Fumarylacetoacetase-like C-terminal domain-containing protein</fullName>
    </recommendedName>
</protein>
<dbReference type="Proteomes" id="UP001359485">
    <property type="component" value="Unassembled WGS sequence"/>
</dbReference>
<dbReference type="InterPro" id="IPR036663">
    <property type="entry name" value="Fumarylacetoacetase_C_sf"/>
</dbReference>
<dbReference type="Pfam" id="PF01557">
    <property type="entry name" value="FAA_hydrolase"/>
    <property type="match status" value="1"/>
</dbReference>
<dbReference type="InterPro" id="IPR051121">
    <property type="entry name" value="FAH"/>
</dbReference>
<dbReference type="PANTHER" id="PTHR42796:SF4">
    <property type="entry name" value="FUMARYLACETOACETATE HYDROLASE DOMAIN-CONTAINING PROTEIN 2A"/>
    <property type="match status" value="1"/>
</dbReference>
<dbReference type="Gene3D" id="3.90.850.10">
    <property type="entry name" value="Fumarylacetoacetase-like, C-terminal domain"/>
    <property type="match status" value="1"/>
</dbReference>
<evidence type="ECO:0000259" key="3">
    <source>
        <dbReference type="Pfam" id="PF01557"/>
    </source>
</evidence>
<comment type="caution">
    <text evidence="4">The sequence shown here is derived from an EMBL/GenBank/DDBJ whole genome shotgun (WGS) entry which is preliminary data.</text>
</comment>
<feature type="domain" description="Fumarylacetoacetase-like C-terminal" evidence="3">
    <location>
        <begin position="80"/>
        <end position="287"/>
    </location>
</feature>
<evidence type="ECO:0000256" key="2">
    <source>
        <dbReference type="ARBA" id="ARBA00022723"/>
    </source>
</evidence>
<name>A0ABR1AK39_POLSC</name>
<dbReference type="InterPro" id="IPR011234">
    <property type="entry name" value="Fumarylacetoacetase-like_C"/>
</dbReference>
<organism evidence="4 5">
    <name type="scientific">Polyplax serrata</name>
    <name type="common">Common mouse louse</name>
    <dbReference type="NCBI Taxonomy" id="468196"/>
    <lineage>
        <taxon>Eukaryota</taxon>
        <taxon>Metazoa</taxon>
        <taxon>Ecdysozoa</taxon>
        <taxon>Arthropoda</taxon>
        <taxon>Hexapoda</taxon>
        <taxon>Insecta</taxon>
        <taxon>Pterygota</taxon>
        <taxon>Neoptera</taxon>
        <taxon>Paraneoptera</taxon>
        <taxon>Psocodea</taxon>
        <taxon>Troctomorpha</taxon>
        <taxon>Phthiraptera</taxon>
        <taxon>Anoplura</taxon>
        <taxon>Polyplacidae</taxon>
        <taxon>Polyplax</taxon>
    </lineage>
</organism>
<keyword evidence="2" id="KW-0479">Metal-binding</keyword>
<sequence>MRFLQFYHNSAVQRLGIQLKHGGSIVDLNAADSELPNTLLEFLKGGQKFLEKAKVVAGESKSTIPLSEVKLLPPISNPDKIACVGLNYKGHCKENNLPIPKQPIFFSKFSSCIIGPYDNIKYPEASNKVDWEVELAVVIGKEGYNISESDAMDHVFGYTIAQDISARDWQKELNGGQFLLGKAMDTFCPIGPVVVTKESISNVYNLGLRTKVNDIVKQDSRTDDMIYKIDYLISRFSKCITLLPGDIILTGTPQGVGAAFKPPQFLKPGDIITSEIDEIGFIKNKVVKTAK</sequence>
<evidence type="ECO:0000313" key="5">
    <source>
        <dbReference type="Proteomes" id="UP001359485"/>
    </source>
</evidence>
<comment type="similarity">
    <text evidence="1">Belongs to the FAH family.</text>
</comment>
<keyword evidence="5" id="KW-1185">Reference proteome</keyword>